<reference evidence="1" key="1">
    <citation type="submission" date="2023-11" db="EMBL/GenBank/DDBJ databases">
        <authorList>
            <person name="Poullet M."/>
        </authorList>
    </citation>
    <scope>NUCLEOTIDE SEQUENCE</scope>
    <source>
        <strain evidence="1">E1834</strain>
    </source>
</reference>
<comment type="caution">
    <text evidence="1">The sequence shown here is derived from an EMBL/GenBank/DDBJ whole genome shotgun (WGS) entry which is preliminary data.</text>
</comment>
<proteinExistence type="predicted"/>
<keyword evidence="2" id="KW-1185">Reference proteome</keyword>
<evidence type="ECO:0000313" key="1">
    <source>
        <dbReference type="EMBL" id="CAK5045128.1"/>
    </source>
</evidence>
<dbReference type="EMBL" id="CAVMJV010000011">
    <property type="protein sequence ID" value="CAK5045128.1"/>
    <property type="molecule type" value="Genomic_DNA"/>
</dbReference>
<organism evidence="1 2">
    <name type="scientific">Meloidogyne enterolobii</name>
    <name type="common">Root-knot nematode worm</name>
    <name type="synonym">Meloidogyne mayaguensis</name>
    <dbReference type="NCBI Taxonomy" id="390850"/>
    <lineage>
        <taxon>Eukaryota</taxon>
        <taxon>Metazoa</taxon>
        <taxon>Ecdysozoa</taxon>
        <taxon>Nematoda</taxon>
        <taxon>Chromadorea</taxon>
        <taxon>Rhabditida</taxon>
        <taxon>Tylenchina</taxon>
        <taxon>Tylenchomorpha</taxon>
        <taxon>Tylenchoidea</taxon>
        <taxon>Meloidogynidae</taxon>
        <taxon>Meloidogyninae</taxon>
        <taxon>Meloidogyne</taxon>
    </lineage>
</organism>
<name>A0ACB0YG25_MELEN</name>
<dbReference type="Proteomes" id="UP001497535">
    <property type="component" value="Unassembled WGS sequence"/>
</dbReference>
<protein>
    <submittedName>
        <fullName evidence="1">Uncharacterized protein</fullName>
    </submittedName>
</protein>
<evidence type="ECO:0000313" key="2">
    <source>
        <dbReference type="Proteomes" id="UP001497535"/>
    </source>
</evidence>
<gene>
    <name evidence="1" type="ORF">MENTE1834_LOCUS11678</name>
</gene>
<sequence length="60" mass="6953">MVQPGMEGIIINGSTLSYAFNHQPFEIEQTNISAEKKHFFDFLIGRNTEEKLVCRFITNF</sequence>
<accession>A0ACB0YG25</accession>